<evidence type="ECO:0000313" key="6">
    <source>
        <dbReference type="EMBL" id="THG41934.1"/>
    </source>
</evidence>
<evidence type="ECO:0000256" key="1">
    <source>
        <dbReference type="ARBA" id="ARBA00023015"/>
    </source>
</evidence>
<dbReference type="InterPro" id="IPR009057">
    <property type="entry name" value="Homeodomain-like_sf"/>
</dbReference>
<dbReference type="InterPro" id="IPR036271">
    <property type="entry name" value="Tet_transcr_reg_TetR-rel_C_sf"/>
</dbReference>
<evidence type="ECO:0000259" key="5">
    <source>
        <dbReference type="PROSITE" id="PS50977"/>
    </source>
</evidence>
<dbReference type="PANTHER" id="PTHR30055">
    <property type="entry name" value="HTH-TYPE TRANSCRIPTIONAL REGULATOR RUTR"/>
    <property type="match status" value="1"/>
</dbReference>
<dbReference type="Gene3D" id="1.10.357.10">
    <property type="entry name" value="Tetracycline Repressor, domain 2"/>
    <property type="match status" value="1"/>
</dbReference>
<dbReference type="Pfam" id="PF00440">
    <property type="entry name" value="TetR_N"/>
    <property type="match status" value="1"/>
</dbReference>
<dbReference type="SUPFAM" id="SSF48498">
    <property type="entry name" value="Tetracyclin repressor-like, C-terminal domain"/>
    <property type="match status" value="1"/>
</dbReference>
<evidence type="ECO:0000256" key="3">
    <source>
        <dbReference type="ARBA" id="ARBA00023163"/>
    </source>
</evidence>
<dbReference type="SUPFAM" id="SSF46689">
    <property type="entry name" value="Homeodomain-like"/>
    <property type="match status" value="1"/>
</dbReference>
<dbReference type="Proteomes" id="UP000308038">
    <property type="component" value="Unassembled WGS sequence"/>
</dbReference>
<dbReference type="EMBL" id="SSTI01000001">
    <property type="protein sequence ID" value="THG41934.1"/>
    <property type="molecule type" value="Genomic_DNA"/>
</dbReference>
<comment type="caution">
    <text evidence="6">The sequence shown here is derived from an EMBL/GenBank/DDBJ whole genome shotgun (WGS) entry which is preliminary data.</text>
</comment>
<evidence type="ECO:0000256" key="4">
    <source>
        <dbReference type="PROSITE-ProRule" id="PRU00335"/>
    </source>
</evidence>
<name>A0ABY2QLJ6_9SPHN</name>
<organism evidence="6 7">
    <name type="scientific">Sphingomonas olei</name>
    <dbReference type="NCBI Taxonomy" id="1886787"/>
    <lineage>
        <taxon>Bacteria</taxon>
        <taxon>Pseudomonadati</taxon>
        <taxon>Pseudomonadota</taxon>
        <taxon>Alphaproteobacteria</taxon>
        <taxon>Sphingomonadales</taxon>
        <taxon>Sphingomonadaceae</taxon>
        <taxon>Sphingomonas</taxon>
    </lineage>
</organism>
<proteinExistence type="predicted"/>
<sequence>MWPAPGVPRPIFSAGRPAAGRMTAATDRGAAAGAARLGASARDILLDAARDLMIETGSSDVSLHAIARRAGVTAPLVKYYFGGKEGLLTALVEADTSRSLTQLEGLLAMDVSATQKLTLHVTGIIRNYARHPYLNGLLNRLVRDSGNEASERIKANFVEPLINAQRRIIEQGVAAGEFRAIDPDHAYFLIVGACQYLFATRVPFGDLMNGAPSQDTFVRTFTAEAVDFILRGLRP</sequence>
<dbReference type="PANTHER" id="PTHR30055:SF181">
    <property type="entry name" value="BLR6905 PROTEIN"/>
    <property type="match status" value="1"/>
</dbReference>
<dbReference type="InterPro" id="IPR011075">
    <property type="entry name" value="TetR_C"/>
</dbReference>
<keyword evidence="3" id="KW-0804">Transcription</keyword>
<keyword evidence="2 4" id="KW-0238">DNA-binding</keyword>
<evidence type="ECO:0000313" key="7">
    <source>
        <dbReference type="Proteomes" id="UP000308038"/>
    </source>
</evidence>
<protein>
    <submittedName>
        <fullName evidence="6">TetR family transcriptional regulator</fullName>
    </submittedName>
</protein>
<feature type="DNA-binding region" description="H-T-H motif" evidence="4">
    <location>
        <begin position="62"/>
        <end position="81"/>
    </location>
</feature>
<reference evidence="6 7" key="1">
    <citation type="submission" date="2019-04" db="EMBL/GenBank/DDBJ databases">
        <title>Microbes associate with the intestines of laboratory mice.</title>
        <authorList>
            <person name="Navarre W."/>
            <person name="Wong E."/>
            <person name="Huang K.C."/>
            <person name="Tropini C."/>
            <person name="Ng K."/>
            <person name="Yu B."/>
        </authorList>
    </citation>
    <scope>NUCLEOTIDE SEQUENCE [LARGE SCALE GENOMIC DNA]</scope>
    <source>
        <strain evidence="6 7">NM83_B4-11</strain>
    </source>
</reference>
<dbReference type="PRINTS" id="PR00455">
    <property type="entry name" value="HTHTETR"/>
</dbReference>
<dbReference type="InterPro" id="IPR050109">
    <property type="entry name" value="HTH-type_TetR-like_transc_reg"/>
</dbReference>
<evidence type="ECO:0000256" key="2">
    <source>
        <dbReference type="ARBA" id="ARBA00023125"/>
    </source>
</evidence>
<keyword evidence="1" id="KW-0805">Transcription regulation</keyword>
<dbReference type="Pfam" id="PF14514">
    <property type="entry name" value="TetR_C_9"/>
    <property type="match status" value="1"/>
</dbReference>
<dbReference type="InterPro" id="IPR001647">
    <property type="entry name" value="HTH_TetR"/>
</dbReference>
<accession>A0ABY2QLJ6</accession>
<feature type="domain" description="HTH tetR-type" evidence="5">
    <location>
        <begin position="39"/>
        <end position="99"/>
    </location>
</feature>
<dbReference type="PROSITE" id="PS50977">
    <property type="entry name" value="HTH_TETR_2"/>
    <property type="match status" value="1"/>
</dbReference>
<gene>
    <name evidence="6" type="ORF">E5988_00165</name>
</gene>
<keyword evidence="7" id="KW-1185">Reference proteome</keyword>